<dbReference type="SUPFAM" id="SSF51306">
    <property type="entry name" value="LexA/Signal peptidase"/>
    <property type="match status" value="1"/>
</dbReference>
<reference evidence="4" key="1">
    <citation type="journal article" date="2013" name="Stand. Genomic Sci.">
        <title>Complete genome sequence of the halophilic bacterium Spirochaeta africana type strain (Z-7692(T)) from the alkaline Lake Magadi in the East African Rift.</title>
        <authorList>
            <person name="Liolos K."/>
            <person name="Abt B."/>
            <person name="Scheuner C."/>
            <person name="Teshima H."/>
            <person name="Held B."/>
            <person name="Lapidus A."/>
            <person name="Nolan M."/>
            <person name="Lucas S."/>
            <person name="Deshpande S."/>
            <person name="Cheng J.F."/>
            <person name="Tapia R."/>
            <person name="Goodwin L.A."/>
            <person name="Pitluck S."/>
            <person name="Pagani I."/>
            <person name="Ivanova N."/>
            <person name="Mavromatis K."/>
            <person name="Mikhailova N."/>
            <person name="Huntemann M."/>
            <person name="Pati A."/>
            <person name="Chen A."/>
            <person name="Palaniappan K."/>
            <person name="Land M."/>
            <person name="Rohde M."/>
            <person name="Tindall B.J."/>
            <person name="Detter J.C."/>
            <person name="Goker M."/>
            <person name="Bristow J."/>
            <person name="Eisen J.A."/>
            <person name="Markowitz V."/>
            <person name="Hugenholtz P."/>
            <person name="Woyke T."/>
            <person name="Klenk H.P."/>
            <person name="Kyrpides N.C."/>
        </authorList>
    </citation>
    <scope>NUCLEOTIDE SEQUENCE</scope>
    <source>
        <strain evidence="4">ATCC 700263 / DSM 8902 / Z-7692</strain>
    </source>
</reference>
<evidence type="ECO:0000313" key="4">
    <source>
        <dbReference type="Proteomes" id="UP000007383"/>
    </source>
</evidence>
<feature type="transmembrane region" description="Helical" evidence="1">
    <location>
        <begin position="21"/>
        <end position="41"/>
    </location>
</feature>
<feature type="domain" description="Peptidase S26" evidence="2">
    <location>
        <begin position="23"/>
        <end position="132"/>
    </location>
</feature>
<dbReference type="PATRIC" id="fig|889378.3.peg.1547"/>
<organism evidence="3 4">
    <name type="scientific">Spirochaeta africana (strain ATCC 700263 / DSM 8902 / Z-7692)</name>
    <dbReference type="NCBI Taxonomy" id="889378"/>
    <lineage>
        <taxon>Bacteria</taxon>
        <taxon>Pseudomonadati</taxon>
        <taxon>Spirochaetota</taxon>
        <taxon>Spirochaetia</taxon>
        <taxon>Spirochaetales</taxon>
        <taxon>Spirochaetaceae</taxon>
        <taxon>Spirochaeta</taxon>
    </lineage>
</organism>
<dbReference type="HOGENOM" id="CLU_1325655_0_0_12"/>
<dbReference type="KEGG" id="sfc:Spiaf_1555"/>
<dbReference type="InterPro" id="IPR036286">
    <property type="entry name" value="LexA/Signal_pep-like_sf"/>
</dbReference>
<keyword evidence="1" id="KW-0472">Membrane</keyword>
<dbReference type="Pfam" id="PF10502">
    <property type="entry name" value="Peptidase_S26"/>
    <property type="match status" value="1"/>
</dbReference>
<gene>
    <name evidence="3" type="ordered locus">Spiaf_1555</name>
</gene>
<dbReference type="Gene3D" id="2.10.109.10">
    <property type="entry name" value="Umud Fragment, subunit A"/>
    <property type="match status" value="1"/>
</dbReference>
<accession>H9UJC1</accession>
<evidence type="ECO:0000313" key="3">
    <source>
        <dbReference type="EMBL" id="AFG37614.1"/>
    </source>
</evidence>
<evidence type="ECO:0000256" key="1">
    <source>
        <dbReference type="SAM" id="Phobius"/>
    </source>
</evidence>
<keyword evidence="1" id="KW-1133">Transmembrane helix</keyword>
<name>H9UJC1_SPIAZ</name>
<dbReference type="InterPro" id="IPR019533">
    <property type="entry name" value="Peptidase_S26"/>
</dbReference>
<dbReference type="Proteomes" id="UP000007383">
    <property type="component" value="Chromosome"/>
</dbReference>
<dbReference type="OrthoDB" id="9802919at2"/>
<keyword evidence="1" id="KW-0812">Transmembrane</keyword>
<dbReference type="AlphaFoldDB" id="H9UJC1"/>
<keyword evidence="4" id="KW-1185">Reference proteome</keyword>
<sequence>MRGGFRYNPYRRNRWRQLAARTVRPLLLLLLGFTITHFFVLRTYTVPDNALSPQLQRGDVVLVSLVNQEVVSDQIILLFPPYTEPHRISSRLRVLLQRPAASLFGRTPYPAYRHLPVLRRVAAVAGQHVASRDFPDDGHAEPPSGFPLAPDWAGFTVPDDSVAVSSGGGYLDSRHYGPVDLERVRGTVRWRIWPPDRIERLTPGIAP</sequence>
<dbReference type="STRING" id="889378.Spiaf_1555"/>
<proteinExistence type="predicted"/>
<protein>
    <submittedName>
        <fullName evidence="3">Peptidase S26</fullName>
    </submittedName>
</protein>
<dbReference type="RefSeq" id="WP_014455597.1">
    <property type="nucleotide sequence ID" value="NC_017098.1"/>
</dbReference>
<dbReference type="EMBL" id="CP003282">
    <property type="protein sequence ID" value="AFG37614.1"/>
    <property type="molecule type" value="Genomic_DNA"/>
</dbReference>
<evidence type="ECO:0000259" key="2">
    <source>
        <dbReference type="Pfam" id="PF10502"/>
    </source>
</evidence>